<dbReference type="EMBL" id="SGPK01000043">
    <property type="protein sequence ID" value="THH10163.1"/>
    <property type="molecule type" value="Genomic_DNA"/>
</dbReference>
<feature type="compositionally biased region" description="Polar residues" evidence="1">
    <location>
        <begin position="68"/>
        <end position="78"/>
    </location>
</feature>
<feature type="compositionally biased region" description="Polar residues" evidence="1">
    <location>
        <begin position="15"/>
        <end position="43"/>
    </location>
</feature>
<comment type="caution">
    <text evidence="2">The sequence shown here is derived from an EMBL/GenBank/DDBJ whole genome shotgun (WGS) entry which is preliminary data.</text>
</comment>
<feature type="region of interest" description="Disordered" evidence="1">
    <location>
        <begin position="406"/>
        <end position="425"/>
    </location>
</feature>
<keyword evidence="3" id="KW-1185">Reference proteome</keyword>
<protein>
    <submittedName>
        <fullName evidence="2">Uncharacterized protein</fullName>
    </submittedName>
</protein>
<dbReference type="Proteomes" id="UP000308199">
    <property type="component" value="Unassembled WGS sequence"/>
</dbReference>
<dbReference type="AlphaFoldDB" id="A0A4V3XDL1"/>
<evidence type="ECO:0000313" key="2">
    <source>
        <dbReference type="EMBL" id="THH10163.1"/>
    </source>
</evidence>
<gene>
    <name evidence="2" type="ORF">EW145_g1524</name>
</gene>
<evidence type="ECO:0000313" key="3">
    <source>
        <dbReference type="Proteomes" id="UP000308199"/>
    </source>
</evidence>
<sequence>MNPPTTPPSKKRAYSTPSPDVIRSSSSQIAARYDTSSAGNSVVKNARKRLRGDALSPSPNRFDKKWRSTSVRRSTGLQSALPAYNTDTPKNDLEPDISYVDESPVKSISNGKDFKLLFEEERLPKLDFSKKNGAVSQSRSFFVPLDGRIKGGSPEIILDGKGGAAKMVEIRGQDKVITTSNKAENMKASLRPNFTYGKQSCNSVSTLTQDSILVTREEDGKGAGFSSTNRKRSSSEDASGLRNEEQSFVDLTDKLIPPSPPSTAVGAHEERSKGTNKTRKRVKLLADKTIEDYSTDDENDIRIIDFDQQSRRNNGDSRVSVSDEGDDTETRIGLSRIAEDVVYDGDELEINLPDDLRKVLYISSSRARDREERTIVESLLRGGPEYRNERGEIWGIGEVEDATSTITDGEDDWAGEGVPWEAGEL</sequence>
<accession>A0A4V3XDL1</accession>
<evidence type="ECO:0000256" key="1">
    <source>
        <dbReference type="SAM" id="MobiDB-lite"/>
    </source>
</evidence>
<reference evidence="2 3" key="1">
    <citation type="submission" date="2019-02" db="EMBL/GenBank/DDBJ databases">
        <title>Genome sequencing of the rare red list fungi Phellinidium pouzarii.</title>
        <authorList>
            <person name="Buettner E."/>
            <person name="Kellner H."/>
        </authorList>
    </citation>
    <scope>NUCLEOTIDE SEQUENCE [LARGE SCALE GENOMIC DNA]</scope>
    <source>
        <strain evidence="2 3">DSM 108285</strain>
    </source>
</reference>
<organism evidence="2 3">
    <name type="scientific">Phellinidium pouzarii</name>
    <dbReference type="NCBI Taxonomy" id="167371"/>
    <lineage>
        <taxon>Eukaryota</taxon>
        <taxon>Fungi</taxon>
        <taxon>Dikarya</taxon>
        <taxon>Basidiomycota</taxon>
        <taxon>Agaricomycotina</taxon>
        <taxon>Agaricomycetes</taxon>
        <taxon>Hymenochaetales</taxon>
        <taxon>Hymenochaetaceae</taxon>
        <taxon>Phellinidium</taxon>
    </lineage>
</organism>
<feature type="region of interest" description="Disordered" evidence="1">
    <location>
        <begin position="213"/>
        <end position="280"/>
    </location>
</feature>
<name>A0A4V3XDL1_9AGAM</name>
<proteinExistence type="predicted"/>
<dbReference type="OrthoDB" id="8775810at2759"/>
<feature type="region of interest" description="Disordered" evidence="1">
    <location>
        <begin position="1"/>
        <end position="97"/>
    </location>
</feature>